<feature type="transmembrane region" description="Helical" evidence="2">
    <location>
        <begin position="497"/>
        <end position="521"/>
    </location>
</feature>
<feature type="transmembrane region" description="Helical" evidence="2">
    <location>
        <begin position="936"/>
        <end position="957"/>
    </location>
</feature>
<gene>
    <name evidence="3" type="ORF">JF922_13245</name>
</gene>
<protein>
    <submittedName>
        <fullName evidence="3">Efflux RND transporter permease subunit</fullName>
    </submittedName>
</protein>
<dbReference type="GO" id="GO:0042910">
    <property type="term" value="F:xenobiotic transmembrane transporter activity"/>
    <property type="evidence" value="ECO:0007669"/>
    <property type="project" value="TreeGrafter"/>
</dbReference>
<dbReference type="InterPro" id="IPR027463">
    <property type="entry name" value="AcrB_DN_DC_subdom"/>
</dbReference>
<feature type="transmembrane region" description="Helical" evidence="2">
    <location>
        <begin position="1017"/>
        <end position="1043"/>
    </location>
</feature>
<dbReference type="Gene3D" id="3.30.70.1320">
    <property type="entry name" value="Multidrug efflux transporter AcrB pore domain like"/>
    <property type="match status" value="2"/>
</dbReference>
<dbReference type="SUPFAM" id="SSF82693">
    <property type="entry name" value="Multidrug efflux transporter AcrB pore domain, PN1, PN2, PC1 and PC2 subdomains"/>
    <property type="match status" value="2"/>
</dbReference>
<dbReference type="Gene3D" id="3.30.70.1430">
    <property type="entry name" value="Multidrug efflux transporter AcrB pore domain"/>
    <property type="match status" value="2"/>
</dbReference>
<evidence type="ECO:0000313" key="4">
    <source>
        <dbReference type="Proteomes" id="UP000612893"/>
    </source>
</evidence>
<dbReference type="PANTHER" id="PTHR32063:SF0">
    <property type="entry name" value="SWARMING MOTILITY PROTEIN SWRC"/>
    <property type="match status" value="1"/>
</dbReference>
<dbReference type="SUPFAM" id="SSF82866">
    <property type="entry name" value="Multidrug efflux transporter AcrB transmembrane domain"/>
    <property type="match status" value="2"/>
</dbReference>
<sequence>MSVVTRLSLRLGVVVLLGVVLLFGTGVFAATRVQQDLLPDISIPAVIVITPDQGASPQIVDAEVTVPLVNAVQGVSGVDTVQSTSSQGSSLVVVLFKDGTDVKAAQQDVNTAVARARPLLPAQTPASTVQTFSTNSLPLLEYAVSANEPLGELAGQLRAQALPKLKGLAGVSSVVVTGAPTDEVDVTLDPAKLAAHSVSVAQVSAALQQATVVQSVGSLKQGSATIPLQVSGSLTSLDQISNITVAPSAAVPPTGATGAAGATGAPRAAGAPAASGATATAAAAAPAATIAQLGTVQVVSMPADTITRTNGSLSIGIQILKGPDANTVTVSNEVKNTLPGVESTIGHGIHVESIQDQATPITQAIGDILREGLLGAVFAILVIFVFLRSARATVVAAVSIPLSLLVALIVLWWQGITLNILTLGGMMVAIGRVVDDSIVVLENISRHVSEGERPLIAAYTGAREITTAVASSTLTTVTVFLPIALLTGIAGSFFRPFALTVVVALLASLVVAITVVPLLAARLLPAAGAQRADRSQQYSWMQRAYVPVIRWATAHRLIALGVAALIFAGSMALIPLLRVNLLDRSSSPAFPVAITMPDNSTLTETDAETQKVEALIKGVPGVNAYQATVGGLADPFAPPGTVPANPSQAQVLILVGNGQYDTALAAVKRALSGYGGPAKVEVGQAQNSSNASSSQMQVDVRAGNPSTLQAANDAALASLSKVHGITGLKSNLAASKPQYQLVPTAKLAASGLTIQQLALIVAQDVNGQVATQANLPQGAMNVRVQLPSGTADTAGALARLSVPTAAGVVPLSTLATIQEVTGPQSVNRVNGDRDATITGTITGNNTSAVQADVNRALKNAALPAGASTSTGGVFTQLSTVLTQFVVALLAAIGLVYLILVATFRSLLKPLVLLVSIPFAATGAIVALVVTNTSLSLPGLIGILMLTGIVVTNAIVLLDLVEQYRDRGLGLQEALIEGGRHRLRPILMTAFATMLALAPLAVSGGGGGVGGAFISRPLAIVVIGGLFTSTLLTLVLVPVLYSLASRFTGRRSTRDLDEMLDAAEDRRFKPLGVLGPPAERSGPPAGP</sequence>
<dbReference type="Gene3D" id="1.20.1640.10">
    <property type="entry name" value="Multidrug efflux transporter AcrB transmembrane domain"/>
    <property type="match status" value="3"/>
</dbReference>
<comment type="caution">
    <text evidence="3">The sequence shown here is derived from an EMBL/GenBank/DDBJ whole genome shotgun (WGS) entry which is preliminary data.</text>
</comment>
<dbReference type="PRINTS" id="PR00702">
    <property type="entry name" value="ACRIFLAVINRP"/>
</dbReference>
<dbReference type="InterPro" id="IPR001036">
    <property type="entry name" value="Acrflvin-R"/>
</dbReference>
<dbReference type="AlphaFoldDB" id="A0A934KAZ9"/>
<evidence type="ECO:0000256" key="2">
    <source>
        <dbReference type="SAM" id="Phobius"/>
    </source>
</evidence>
<dbReference type="Pfam" id="PF00873">
    <property type="entry name" value="ACR_tran"/>
    <property type="match status" value="2"/>
</dbReference>
<evidence type="ECO:0000313" key="3">
    <source>
        <dbReference type="EMBL" id="MBJ7599033.1"/>
    </source>
</evidence>
<keyword evidence="4" id="KW-1185">Reference proteome</keyword>
<dbReference type="RefSeq" id="WP_338202376.1">
    <property type="nucleotide sequence ID" value="NZ_JAEKNR010000136.1"/>
</dbReference>
<proteinExistence type="predicted"/>
<dbReference type="Gene3D" id="3.30.70.1440">
    <property type="entry name" value="Multidrug efflux transporter AcrB pore domain"/>
    <property type="match status" value="1"/>
</dbReference>
<dbReference type="Gene3D" id="3.30.2090.10">
    <property type="entry name" value="Multidrug efflux transporter AcrB TolC docking domain, DN and DC subdomains"/>
    <property type="match status" value="3"/>
</dbReference>
<dbReference type="SUPFAM" id="SSF82714">
    <property type="entry name" value="Multidrug efflux transporter AcrB TolC docking domain, DN and DC subdomains"/>
    <property type="match status" value="2"/>
</dbReference>
<evidence type="ECO:0000256" key="1">
    <source>
        <dbReference type="SAM" id="MobiDB-lite"/>
    </source>
</evidence>
<feature type="transmembrane region" description="Helical" evidence="2">
    <location>
        <begin position="985"/>
        <end position="1005"/>
    </location>
</feature>
<feature type="transmembrane region" description="Helical" evidence="2">
    <location>
        <begin position="394"/>
        <end position="414"/>
    </location>
</feature>
<dbReference type="Proteomes" id="UP000612893">
    <property type="component" value="Unassembled WGS sequence"/>
</dbReference>
<keyword evidence="2" id="KW-0472">Membrane</keyword>
<name>A0A934KAZ9_9BACT</name>
<feature type="transmembrane region" description="Helical" evidence="2">
    <location>
        <begin position="884"/>
        <end position="903"/>
    </location>
</feature>
<reference evidence="3" key="1">
    <citation type="submission" date="2020-10" db="EMBL/GenBank/DDBJ databases">
        <title>Ca. Dormibacterota MAGs.</title>
        <authorList>
            <person name="Montgomery K."/>
        </authorList>
    </citation>
    <scope>NUCLEOTIDE SEQUENCE [LARGE SCALE GENOMIC DNA]</scope>
    <source>
        <strain evidence="3">SC8812_S17_10</strain>
    </source>
</reference>
<feature type="transmembrane region" description="Helical" evidence="2">
    <location>
        <begin position="910"/>
        <end position="930"/>
    </location>
</feature>
<keyword evidence="2" id="KW-1133">Transmembrane helix</keyword>
<organism evidence="3 4">
    <name type="scientific">Candidatus Nephthysia bennettiae</name>
    <dbReference type="NCBI Taxonomy" id="3127016"/>
    <lineage>
        <taxon>Bacteria</taxon>
        <taxon>Bacillati</taxon>
        <taxon>Candidatus Dormiibacterota</taxon>
        <taxon>Candidatus Dormibacteria</taxon>
        <taxon>Candidatus Dormibacterales</taxon>
        <taxon>Candidatus Dormibacteraceae</taxon>
        <taxon>Candidatus Nephthysia</taxon>
    </lineage>
</organism>
<feature type="transmembrane region" description="Helical" evidence="2">
    <location>
        <begin position="557"/>
        <end position="577"/>
    </location>
</feature>
<accession>A0A934KAZ9</accession>
<feature type="transmembrane region" description="Helical" evidence="2">
    <location>
        <begin position="368"/>
        <end position="387"/>
    </location>
</feature>
<dbReference type="GO" id="GO:0005886">
    <property type="term" value="C:plasma membrane"/>
    <property type="evidence" value="ECO:0007669"/>
    <property type="project" value="TreeGrafter"/>
</dbReference>
<keyword evidence="2" id="KW-0812">Transmembrane</keyword>
<dbReference type="EMBL" id="JAEKNR010000136">
    <property type="protein sequence ID" value="MBJ7599033.1"/>
    <property type="molecule type" value="Genomic_DNA"/>
</dbReference>
<feature type="region of interest" description="Disordered" evidence="1">
    <location>
        <begin position="1067"/>
        <end position="1086"/>
    </location>
</feature>
<dbReference type="PANTHER" id="PTHR32063">
    <property type="match status" value="1"/>
</dbReference>